<evidence type="ECO:0000313" key="1">
    <source>
        <dbReference type="EMBL" id="DAG02988.1"/>
    </source>
</evidence>
<sequence>MHKGDQLEPIMGIVEYSDKRKARNSGFFESLEEV</sequence>
<organism evidence="1">
    <name type="scientific">Myoviridae sp. ctDzM5</name>
    <dbReference type="NCBI Taxonomy" id="2825058"/>
    <lineage>
        <taxon>Viruses</taxon>
        <taxon>Duplodnaviria</taxon>
        <taxon>Heunggongvirae</taxon>
        <taxon>Uroviricota</taxon>
        <taxon>Caudoviricetes</taxon>
    </lineage>
</organism>
<proteinExistence type="predicted"/>
<dbReference type="EMBL" id="BK016220">
    <property type="protein sequence ID" value="DAG02988.1"/>
    <property type="molecule type" value="Genomic_DNA"/>
</dbReference>
<reference evidence="1" key="1">
    <citation type="journal article" date="2021" name="Proc. Natl. Acad. Sci. U.S.A.">
        <title>A Catalog of Tens of Thousands of Viruses from Human Metagenomes Reveals Hidden Associations with Chronic Diseases.</title>
        <authorList>
            <person name="Tisza M.J."/>
            <person name="Buck C.B."/>
        </authorList>
    </citation>
    <scope>NUCLEOTIDE SEQUENCE</scope>
    <source>
        <strain evidence="1">CtDzM5</strain>
    </source>
</reference>
<name>A0A8S5V8E2_9CAUD</name>
<protein>
    <submittedName>
        <fullName evidence="1">Uncharacterized protein</fullName>
    </submittedName>
</protein>
<accession>A0A8S5V8E2</accession>